<evidence type="ECO:0000256" key="2">
    <source>
        <dbReference type="ARBA" id="ARBA00004240"/>
    </source>
</evidence>
<comment type="similarity">
    <text evidence="4">Belongs to the putative lipase ROG1 family.</text>
</comment>
<reference evidence="9" key="1">
    <citation type="journal article" date="2020" name="Stud. Mycol.">
        <title>101 Dothideomycetes genomes: a test case for predicting lifestyles and emergence of pathogens.</title>
        <authorList>
            <person name="Haridas S."/>
            <person name="Albert R."/>
            <person name="Binder M."/>
            <person name="Bloem J."/>
            <person name="Labutti K."/>
            <person name="Salamov A."/>
            <person name="Andreopoulos B."/>
            <person name="Baker S."/>
            <person name="Barry K."/>
            <person name="Bills G."/>
            <person name="Bluhm B."/>
            <person name="Cannon C."/>
            <person name="Castanera R."/>
            <person name="Culley D."/>
            <person name="Daum C."/>
            <person name="Ezra D."/>
            <person name="Gonzalez J."/>
            <person name="Henrissat B."/>
            <person name="Kuo A."/>
            <person name="Liang C."/>
            <person name="Lipzen A."/>
            <person name="Lutzoni F."/>
            <person name="Magnuson J."/>
            <person name="Mondo S."/>
            <person name="Nolan M."/>
            <person name="Ohm R."/>
            <person name="Pangilinan J."/>
            <person name="Park H.-J."/>
            <person name="Ramirez L."/>
            <person name="Alfaro M."/>
            <person name="Sun H."/>
            <person name="Tritt A."/>
            <person name="Yoshinaga Y."/>
            <person name="Zwiers L.-H."/>
            <person name="Turgeon B."/>
            <person name="Goodwin S."/>
            <person name="Spatafora J."/>
            <person name="Crous P."/>
            <person name="Grigoriev I."/>
        </authorList>
    </citation>
    <scope>NUCLEOTIDE SEQUENCE</scope>
    <source>
        <strain evidence="9">CBS 107.79</strain>
    </source>
</reference>
<feature type="non-terminal residue" evidence="9">
    <location>
        <position position="1"/>
    </location>
</feature>
<dbReference type="GO" id="GO:0005783">
    <property type="term" value="C:endoplasmic reticulum"/>
    <property type="evidence" value="ECO:0007669"/>
    <property type="project" value="UniProtKB-SubCell"/>
</dbReference>
<evidence type="ECO:0000313" key="10">
    <source>
        <dbReference type="Proteomes" id="UP000800036"/>
    </source>
</evidence>
<protein>
    <recommendedName>
        <fullName evidence="8">DUF676 domain-containing protein</fullName>
    </recommendedName>
</protein>
<organism evidence="9 10">
    <name type="scientific">Bimuria novae-zelandiae CBS 107.79</name>
    <dbReference type="NCBI Taxonomy" id="1447943"/>
    <lineage>
        <taxon>Eukaryota</taxon>
        <taxon>Fungi</taxon>
        <taxon>Dikarya</taxon>
        <taxon>Ascomycota</taxon>
        <taxon>Pezizomycotina</taxon>
        <taxon>Dothideomycetes</taxon>
        <taxon>Pleosporomycetidae</taxon>
        <taxon>Pleosporales</taxon>
        <taxon>Massarineae</taxon>
        <taxon>Didymosphaeriaceae</taxon>
        <taxon>Bimuria</taxon>
    </lineage>
</organism>
<keyword evidence="6" id="KW-0496">Mitochondrion</keyword>
<keyword evidence="10" id="KW-1185">Reference proteome</keyword>
<evidence type="ECO:0000256" key="5">
    <source>
        <dbReference type="ARBA" id="ARBA00022824"/>
    </source>
</evidence>
<feature type="domain" description="DUF676" evidence="8">
    <location>
        <begin position="6"/>
        <end position="142"/>
    </location>
</feature>
<dbReference type="PANTHER" id="PTHR48182:SF2">
    <property type="entry name" value="PROTEIN SERAC1"/>
    <property type="match status" value="1"/>
</dbReference>
<dbReference type="GO" id="GO:0005739">
    <property type="term" value="C:mitochondrion"/>
    <property type="evidence" value="ECO:0007669"/>
    <property type="project" value="UniProtKB-SubCell"/>
</dbReference>
<dbReference type="InterPro" id="IPR052374">
    <property type="entry name" value="SERAC1"/>
</dbReference>
<dbReference type="InterPro" id="IPR007751">
    <property type="entry name" value="DUF676_lipase-like"/>
</dbReference>
<dbReference type="Gene3D" id="3.40.50.1820">
    <property type="entry name" value="alpha/beta hydrolase"/>
    <property type="match status" value="1"/>
</dbReference>
<evidence type="ECO:0000313" key="9">
    <source>
        <dbReference type="EMBL" id="KAF1965939.1"/>
    </source>
</evidence>
<dbReference type="GO" id="GO:0016020">
    <property type="term" value="C:membrane"/>
    <property type="evidence" value="ECO:0007669"/>
    <property type="project" value="UniProtKB-SubCell"/>
</dbReference>
<keyword evidence="5" id="KW-0256">Endoplasmic reticulum</keyword>
<evidence type="ECO:0000256" key="1">
    <source>
        <dbReference type="ARBA" id="ARBA00004173"/>
    </source>
</evidence>
<dbReference type="Pfam" id="PF05057">
    <property type="entry name" value="DUF676"/>
    <property type="match status" value="1"/>
</dbReference>
<dbReference type="OrthoDB" id="427518at2759"/>
<name>A0A6A5UPS1_9PLEO</name>
<dbReference type="SUPFAM" id="SSF53474">
    <property type="entry name" value="alpha/beta-Hydrolases"/>
    <property type="match status" value="1"/>
</dbReference>
<evidence type="ECO:0000259" key="8">
    <source>
        <dbReference type="Pfam" id="PF05057"/>
    </source>
</evidence>
<dbReference type="InterPro" id="IPR029058">
    <property type="entry name" value="AB_hydrolase_fold"/>
</dbReference>
<dbReference type="AlphaFoldDB" id="A0A6A5UPS1"/>
<accession>A0A6A5UPS1</accession>
<comment type="subcellular location">
    <subcellularLocation>
        <location evidence="2">Endoplasmic reticulum</location>
    </subcellularLocation>
    <subcellularLocation>
        <location evidence="3">Membrane</location>
    </subcellularLocation>
    <subcellularLocation>
        <location evidence="1">Mitochondrion</location>
    </subcellularLocation>
</comment>
<keyword evidence="7" id="KW-0472">Membrane</keyword>
<evidence type="ECO:0000256" key="3">
    <source>
        <dbReference type="ARBA" id="ARBA00004370"/>
    </source>
</evidence>
<dbReference type="PANTHER" id="PTHR48182">
    <property type="entry name" value="PROTEIN SERAC1"/>
    <property type="match status" value="1"/>
</dbReference>
<sequence>NAKVDIVFVHGLTGNAFNTWNHAESGIHWPTTLLKADLPSARIFTFGYDANVASFWGGMSQNRLASHAENLIGHLAGKREDTESTDRRIIFVVHSLGDLVVERVLQLSENHSEQHLSQVEKSVVGIAFLGTPHCGSEFAPFAKAVGSSLRLVGKRVNVDILDTLKRDSQVLLDVEDWFGHWRRRCASAHRNIQITCFFEELELPLVGKVVEETQAKIPGYSSYGIRANHMDMTKFPSSNDPGYQAVCREIRRWSKDAK</sequence>
<evidence type="ECO:0000256" key="4">
    <source>
        <dbReference type="ARBA" id="ARBA00007920"/>
    </source>
</evidence>
<feature type="non-terminal residue" evidence="9">
    <location>
        <position position="258"/>
    </location>
</feature>
<gene>
    <name evidence="9" type="ORF">BU23DRAFT_436621</name>
</gene>
<proteinExistence type="inferred from homology"/>
<dbReference type="EMBL" id="ML976753">
    <property type="protein sequence ID" value="KAF1965939.1"/>
    <property type="molecule type" value="Genomic_DNA"/>
</dbReference>
<dbReference type="Proteomes" id="UP000800036">
    <property type="component" value="Unassembled WGS sequence"/>
</dbReference>
<evidence type="ECO:0000256" key="6">
    <source>
        <dbReference type="ARBA" id="ARBA00023128"/>
    </source>
</evidence>
<evidence type="ECO:0000256" key="7">
    <source>
        <dbReference type="ARBA" id="ARBA00023136"/>
    </source>
</evidence>